<gene>
    <name evidence="1" type="primary">Dwil\GK22976</name>
    <name evidence="1" type="ORF">Dwil_GK22976</name>
</gene>
<dbReference type="AlphaFoldDB" id="B4NN15"/>
<dbReference type="PANTHER" id="PTHR21112">
    <property type="entry name" value="CHEMOSENSORY PROTEIN A 29A-RELATED"/>
    <property type="match status" value="1"/>
</dbReference>
<dbReference type="OrthoDB" id="8043478at2759"/>
<evidence type="ECO:0000313" key="2">
    <source>
        <dbReference type="Proteomes" id="UP000007798"/>
    </source>
</evidence>
<accession>B4NN15</accession>
<reference evidence="1 2" key="1">
    <citation type="journal article" date="2007" name="Nature">
        <title>Evolution of genes and genomes on the Drosophila phylogeny.</title>
        <authorList>
            <consortium name="Drosophila 12 Genomes Consortium"/>
            <person name="Clark A.G."/>
            <person name="Eisen M.B."/>
            <person name="Smith D.R."/>
            <person name="Bergman C.M."/>
            <person name="Oliver B."/>
            <person name="Markow T.A."/>
            <person name="Kaufman T.C."/>
            <person name="Kellis M."/>
            <person name="Gelbart W."/>
            <person name="Iyer V.N."/>
            <person name="Pollard D.A."/>
            <person name="Sackton T.B."/>
            <person name="Larracuente A.M."/>
            <person name="Singh N.D."/>
            <person name="Abad J.P."/>
            <person name="Abt D.N."/>
            <person name="Adryan B."/>
            <person name="Aguade M."/>
            <person name="Akashi H."/>
            <person name="Anderson W.W."/>
            <person name="Aquadro C.F."/>
            <person name="Ardell D.H."/>
            <person name="Arguello R."/>
            <person name="Artieri C.G."/>
            <person name="Barbash D.A."/>
            <person name="Barker D."/>
            <person name="Barsanti P."/>
            <person name="Batterham P."/>
            <person name="Batzoglou S."/>
            <person name="Begun D."/>
            <person name="Bhutkar A."/>
            <person name="Blanco E."/>
            <person name="Bosak S.A."/>
            <person name="Bradley R.K."/>
            <person name="Brand A.D."/>
            <person name="Brent M.R."/>
            <person name="Brooks A.N."/>
            <person name="Brown R.H."/>
            <person name="Butlin R.K."/>
            <person name="Caggese C."/>
            <person name="Calvi B.R."/>
            <person name="Bernardo de Carvalho A."/>
            <person name="Caspi A."/>
            <person name="Castrezana S."/>
            <person name="Celniker S.E."/>
            <person name="Chang J.L."/>
            <person name="Chapple C."/>
            <person name="Chatterji S."/>
            <person name="Chinwalla A."/>
            <person name="Civetta A."/>
            <person name="Clifton S.W."/>
            <person name="Comeron J.M."/>
            <person name="Costello J.C."/>
            <person name="Coyne J.A."/>
            <person name="Daub J."/>
            <person name="David R.G."/>
            <person name="Delcher A.L."/>
            <person name="Delehaunty K."/>
            <person name="Do C.B."/>
            <person name="Ebling H."/>
            <person name="Edwards K."/>
            <person name="Eickbush T."/>
            <person name="Evans J.D."/>
            <person name="Filipski A."/>
            <person name="Findeiss S."/>
            <person name="Freyhult E."/>
            <person name="Fulton L."/>
            <person name="Fulton R."/>
            <person name="Garcia A.C."/>
            <person name="Gardiner A."/>
            <person name="Garfield D.A."/>
            <person name="Garvin B.E."/>
            <person name="Gibson G."/>
            <person name="Gilbert D."/>
            <person name="Gnerre S."/>
            <person name="Godfrey J."/>
            <person name="Good R."/>
            <person name="Gotea V."/>
            <person name="Gravely B."/>
            <person name="Greenberg A.J."/>
            <person name="Griffiths-Jones S."/>
            <person name="Gross S."/>
            <person name="Guigo R."/>
            <person name="Gustafson E.A."/>
            <person name="Haerty W."/>
            <person name="Hahn M.W."/>
            <person name="Halligan D.L."/>
            <person name="Halpern A.L."/>
            <person name="Halter G.M."/>
            <person name="Han M.V."/>
            <person name="Heger A."/>
            <person name="Hillier L."/>
            <person name="Hinrichs A.S."/>
            <person name="Holmes I."/>
            <person name="Hoskins R.A."/>
            <person name="Hubisz M.J."/>
            <person name="Hultmark D."/>
            <person name="Huntley M.A."/>
            <person name="Jaffe D.B."/>
            <person name="Jagadeeshan S."/>
            <person name="Jeck W.R."/>
            <person name="Johnson J."/>
            <person name="Jones C.D."/>
            <person name="Jordan W.C."/>
            <person name="Karpen G.H."/>
            <person name="Kataoka E."/>
            <person name="Keightley P.D."/>
            <person name="Kheradpour P."/>
            <person name="Kirkness E.F."/>
            <person name="Koerich L.B."/>
            <person name="Kristiansen K."/>
            <person name="Kudrna D."/>
            <person name="Kulathinal R.J."/>
            <person name="Kumar S."/>
            <person name="Kwok R."/>
            <person name="Lander E."/>
            <person name="Langley C.H."/>
            <person name="Lapoint R."/>
            <person name="Lazzaro B.P."/>
            <person name="Lee S.J."/>
            <person name="Levesque L."/>
            <person name="Li R."/>
            <person name="Lin C.F."/>
            <person name="Lin M.F."/>
            <person name="Lindblad-Toh K."/>
            <person name="Llopart A."/>
            <person name="Long M."/>
            <person name="Low L."/>
            <person name="Lozovsky E."/>
            <person name="Lu J."/>
            <person name="Luo M."/>
            <person name="Machado C.A."/>
            <person name="Makalowski W."/>
            <person name="Marzo M."/>
            <person name="Matsuda M."/>
            <person name="Matzkin L."/>
            <person name="McAllister B."/>
            <person name="McBride C.S."/>
            <person name="McKernan B."/>
            <person name="McKernan K."/>
            <person name="Mendez-Lago M."/>
            <person name="Minx P."/>
            <person name="Mollenhauer M.U."/>
            <person name="Montooth K."/>
            <person name="Mount S.M."/>
            <person name="Mu X."/>
            <person name="Myers E."/>
            <person name="Negre B."/>
            <person name="Newfeld S."/>
            <person name="Nielsen R."/>
            <person name="Noor M.A."/>
            <person name="O'Grady P."/>
            <person name="Pachter L."/>
            <person name="Papaceit M."/>
            <person name="Parisi M.J."/>
            <person name="Parisi M."/>
            <person name="Parts L."/>
            <person name="Pedersen J.S."/>
            <person name="Pesole G."/>
            <person name="Phillippy A.M."/>
            <person name="Ponting C.P."/>
            <person name="Pop M."/>
            <person name="Porcelli D."/>
            <person name="Powell J.R."/>
            <person name="Prohaska S."/>
            <person name="Pruitt K."/>
            <person name="Puig M."/>
            <person name="Quesneville H."/>
            <person name="Ram K.R."/>
            <person name="Rand D."/>
            <person name="Rasmussen M.D."/>
            <person name="Reed L.K."/>
            <person name="Reenan R."/>
            <person name="Reily A."/>
            <person name="Remington K.A."/>
            <person name="Rieger T.T."/>
            <person name="Ritchie M.G."/>
            <person name="Robin C."/>
            <person name="Rogers Y.H."/>
            <person name="Rohde C."/>
            <person name="Rozas J."/>
            <person name="Rubenfield M.J."/>
            <person name="Ruiz A."/>
            <person name="Russo S."/>
            <person name="Salzberg S.L."/>
            <person name="Sanchez-Gracia A."/>
            <person name="Saranga D.J."/>
            <person name="Sato H."/>
            <person name="Schaeffer S.W."/>
            <person name="Schatz M.C."/>
            <person name="Schlenke T."/>
            <person name="Schwartz R."/>
            <person name="Segarra C."/>
            <person name="Singh R.S."/>
            <person name="Sirot L."/>
            <person name="Sirota M."/>
            <person name="Sisneros N.B."/>
            <person name="Smith C.D."/>
            <person name="Smith T.F."/>
            <person name="Spieth J."/>
            <person name="Stage D.E."/>
            <person name="Stark A."/>
            <person name="Stephan W."/>
            <person name="Strausberg R.L."/>
            <person name="Strempel S."/>
            <person name="Sturgill D."/>
            <person name="Sutton G."/>
            <person name="Sutton G.G."/>
            <person name="Tao W."/>
            <person name="Teichmann S."/>
            <person name="Tobari Y.N."/>
            <person name="Tomimura Y."/>
            <person name="Tsolas J.M."/>
            <person name="Valente V.L."/>
            <person name="Venter E."/>
            <person name="Venter J.C."/>
            <person name="Vicario S."/>
            <person name="Vieira F.G."/>
            <person name="Vilella A.J."/>
            <person name="Villasante A."/>
            <person name="Walenz B."/>
            <person name="Wang J."/>
            <person name="Wasserman M."/>
            <person name="Watts T."/>
            <person name="Wilson D."/>
            <person name="Wilson R.K."/>
            <person name="Wing R.A."/>
            <person name="Wolfner M.F."/>
            <person name="Wong A."/>
            <person name="Wong G.K."/>
            <person name="Wu C.I."/>
            <person name="Wu G."/>
            <person name="Yamamoto D."/>
            <person name="Yang H.P."/>
            <person name="Yang S.P."/>
            <person name="Yorke J.A."/>
            <person name="Yoshida K."/>
            <person name="Zdobnov E."/>
            <person name="Zhang P."/>
            <person name="Zhang Y."/>
            <person name="Zimin A.V."/>
            <person name="Baldwin J."/>
            <person name="Abdouelleil A."/>
            <person name="Abdulkadir J."/>
            <person name="Abebe A."/>
            <person name="Abera B."/>
            <person name="Abreu J."/>
            <person name="Acer S.C."/>
            <person name="Aftuck L."/>
            <person name="Alexander A."/>
            <person name="An P."/>
            <person name="Anderson E."/>
            <person name="Anderson S."/>
            <person name="Arachi H."/>
            <person name="Azer M."/>
            <person name="Bachantsang P."/>
            <person name="Barry A."/>
            <person name="Bayul T."/>
            <person name="Berlin A."/>
            <person name="Bessette D."/>
            <person name="Bloom T."/>
            <person name="Blye J."/>
            <person name="Boguslavskiy L."/>
            <person name="Bonnet C."/>
            <person name="Boukhgalter B."/>
            <person name="Bourzgui I."/>
            <person name="Brown A."/>
            <person name="Cahill P."/>
            <person name="Channer S."/>
            <person name="Cheshatsang Y."/>
            <person name="Chuda L."/>
            <person name="Citroen M."/>
            <person name="Collymore A."/>
            <person name="Cooke P."/>
            <person name="Costello M."/>
            <person name="D'Aco K."/>
            <person name="Daza R."/>
            <person name="De Haan G."/>
            <person name="DeGray S."/>
            <person name="DeMaso C."/>
            <person name="Dhargay N."/>
            <person name="Dooley K."/>
            <person name="Dooley E."/>
            <person name="Doricent M."/>
            <person name="Dorje P."/>
            <person name="Dorjee K."/>
            <person name="Dupes A."/>
            <person name="Elong R."/>
            <person name="Falk J."/>
            <person name="Farina A."/>
            <person name="Faro S."/>
            <person name="Ferguson D."/>
            <person name="Fisher S."/>
            <person name="Foley C.D."/>
            <person name="Franke A."/>
            <person name="Friedrich D."/>
            <person name="Gadbois L."/>
            <person name="Gearin G."/>
            <person name="Gearin C.R."/>
            <person name="Giannoukos G."/>
            <person name="Goode T."/>
            <person name="Graham J."/>
            <person name="Grandbois E."/>
            <person name="Grewal S."/>
            <person name="Gyaltsen K."/>
            <person name="Hafez N."/>
            <person name="Hagos B."/>
            <person name="Hall J."/>
            <person name="Henson C."/>
            <person name="Hollinger A."/>
            <person name="Honan T."/>
            <person name="Huard M.D."/>
            <person name="Hughes L."/>
            <person name="Hurhula B."/>
            <person name="Husby M.E."/>
            <person name="Kamat A."/>
            <person name="Kanga B."/>
            <person name="Kashin S."/>
            <person name="Khazanovich D."/>
            <person name="Kisner P."/>
            <person name="Lance K."/>
            <person name="Lara M."/>
            <person name="Lee W."/>
            <person name="Lennon N."/>
            <person name="Letendre F."/>
            <person name="LeVine R."/>
            <person name="Lipovsky A."/>
            <person name="Liu X."/>
            <person name="Liu J."/>
            <person name="Liu S."/>
            <person name="Lokyitsang T."/>
            <person name="Lokyitsang Y."/>
            <person name="Lubonja R."/>
            <person name="Lui A."/>
            <person name="MacDonald P."/>
            <person name="Magnisalis V."/>
            <person name="Maru K."/>
            <person name="Matthews C."/>
            <person name="McCusker W."/>
            <person name="McDonough S."/>
            <person name="Mehta T."/>
            <person name="Meldrim J."/>
            <person name="Meneus L."/>
            <person name="Mihai O."/>
            <person name="Mihalev A."/>
            <person name="Mihova T."/>
            <person name="Mittelman R."/>
            <person name="Mlenga V."/>
            <person name="Montmayeur A."/>
            <person name="Mulrain L."/>
            <person name="Navidi A."/>
            <person name="Naylor J."/>
            <person name="Negash T."/>
            <person name="Nguyen T."/>
            <person name="Nguyen N."/>
            <person name="Nicol R."/>
            <person name="Norbu C."/>
            <person name="Norbu N."/>
            <person name="Novod N."/>
            <person name="O'Neill B."/>
            <person name="Osman S."/>
            <person name="Markiewicz E."/>
            <person name="Oyono O.L."/>
            <person name="Patti C."/>
            <person name="Phunkhang P."/>
            <person name="Pierre F."/>
            <person name="Priest M."/>
            <person name="Raghuraman S."/>
            <person name="Rege F."/>
            <person name="Reyes R."/>
            <person name="Rise C."/>
            <person name="Rogov P."/>
            <person name="Ross K."/>
            <person name="Ryan E."/>
            <person name="Settipalli S."/>
            <person name="Shea T."/>
            <person name="Sherpa N."/>
            <person name="Shi L."/>
            <person name="Shih D."/>
            <person name="Sparrow T."/>
            <person name="Spaulding J."/>
            <person name="Stalker J."/>
            <person name="Stange-Thomann N."/>
            <person name="Stavropoulos S."/>
            <person name="Stone C."/>
            <person name="Strader C."/>
            <person name="Tesfaye S."/>
            <person name="Thomson T."/>
            <person name="Thoulutsang Y."/>
            <person name="Thoulutsang D."/>
            <person name="Topham K."/>
            <person name="Topping I."/>
            <person name="Tsamla T."/>
            <person name="Vassiliev H."/>
            <person name="Vo A."/>
            <person name="Wangchuk T."/>
            <person name="Wangdi T."/>
            <person name="Weiand M."/>
            <person name="Wilkinson J."/>
            <person name="Wilson A."/>
            <person name="Yadav S."/>
            <person name="Young G."/>
            <person name="Yu Q."/>
            <person name="Zembek L."/>
            <person name="Zhong D."/>
            <person name="Zimmer A."/>
            <person name="Zwirko Z."/>
            <person name="Jaffe D.B."/>
            <person name="Alvarez P."/>
            <person name="Brockman W."/>
            <person name="Butler J."/>
            <person name="Chin C."/>
            <person name="Gnerre S."/>
            <person name="Grabherr M."/>
            <person name="Kleber M."/>
            <person name="Mauceli E."/>
            <person name="MacCallum I."/>
        </authorList>
    </citation>
    <scope>NUCLEOTIDE SEQUENCE [LARGE SCALE GENOMIC DNA]</scope>
    <source>
        <strain evidence="2">Tucson 14030-0811.24</strain>
    </source>
</reference>
<dbReference type="Proteomes" id="UP000007798">
    <property type="component" value="Unassembled WGS sequence"/>
</dbReference>
<organism evidence="1 2">
    <name type="scientific">Drosophila willistoni</name>
    <name type="common">Fruit fly</name>
    <dbReference type="NCBI Taxonomy" id="7260"/>
    <lineage>
        <taxon>Eukaryota</taxon>
        <taxon>Metazoa</taxon>
        <taxon>Ecdysozoa</taxon>
        <taxon>Arthropoda</taxon>
        <taxon>Hexapoda</taxon>
        <taxon>Insecta</taxon>
        <taxon>Pterygota</taxon>
        <taxon>Neoptera</taxon>
        <taxon>Endopterygota</taxon>
        <taxon>Diptera</taxon>
        <taxon>Brachycera</taxon>
        <taxon>Muscomorpha</taxon>
        <taxon>Ephydroidea</taxon>
        <taxon>Drosophilidae</taxon>
        <taxon>Drosophila</taxon>
        <taxon>Sophophora</taxon>
    </lineage>
</organism>
<dbReference type="STRING" id="7260.B4NN15"/>
<name>B4NN15_DROWI</name>
<dbReference type="PANTHER" id="PTHR21112:SF0">
    <property type="entry name" value="CHEMOSENSORY PROTEIN A 29A-RELATED"/>
    <property type="match status" value="1"/>
</dbReference>
<keyword evidence="2" id="KW-1185">Reference proteome</keyword>
<dbReference type="EMBL" id="CH964282">
    <property type="protein sequence ID" value="EDW85754.1"/>
    <property type="molecule type" value="Genomic_DNA"/>
</dbReference>
<dbReference type="OMA" id="MPNLGNC"/>
<evidence type="ECO:0000313" key="1">
    <source>
        <dbReference type="EMBL" id="EDW85754.1"/>
    </source>
</evidence>
<dbReference type="HOGENOM" id="CLU_125152_0_0_1"/>
<protein>
    <submittedName>
        <fullName evidence="1">Uncharacterized protein</fullName>
    </submittedName>
</protein>
<proteinExistence type="predicted"/>
<dbReference type="InterPro" id="IPR010512">
    <property type="entry name" value="DUF1091"/>
</dbReference>
<sequence>MKRNWDSQPISISSNSTDENLLKMDLHLERKGRGEFGFTGTVYWNFDVDEKTMVEMLIYRSTTGSESDYKLTPWSIPKQNFIEYLDTFYKDIILKNFKDCSDLPDFGDKYVPPFPQKNYTINACKVQGDGLPDVVPEGFYKMVAQVENPMMTAVDGLQQQQQQQQQKTEQSYE</sequence>
<dbReference type="Pfam" id="PF06477">
    <property type="entry name" value="DUF1091"/>
    <property type="match status" value="1"/>
</dbReference>
<dbReference type="InParanoid" id="B4NN15"/>
<dbReference type="PhylomeDB" id="B4NN15"/>